<protein>
    <submittedName>
        <fullName evidence="1">Uncharacterized protein</fullName>
    </submittedName>
</protein>
<name>A0AAV4WBX1_CAEEX</name>
<keyword evidence="2" id="KW-1185">Reference proteome</keyword>
<gene>
    <name evidence="1" type="ORF">CEXT_342441</name>
</gene>
<dbReference type="EMBL" id="BPLR01015902">
    <property type="protein sequence ID" value="GIY79550.1"/>
    <property type="molecule type" value="Genomic_DNA"/>
</dbReference>
<evidence type="ECO:0000313" key="2">
    <source>
        <dbReference type="Proteomes" id="UP001054945"/>
    </source>
</evidence>
<evidence type="ECO:0000313" key="1">
    <source>
        <dbReference type="EMBL" id="GIY79550.1"/>
    </source>
</evidence>
<dbReference type="AlphaFoldDB" id="A0AAV4WBX1"/>
<reference evidence="1 2" key="1">
    <citation type="submission" date="2021-06" db="EMBL/GenBank/DDBJ databases">
        <title>Caerostris extrusa draft genome.</title>
        <authorList>
            <person name="Kono N."/>
            <person name="Arakawa K."/>
        </authorList>
    </citation>
    <scope>NUCLEOTIDE SEQUENCE [LARGE SCALE GENOMIC DNA]</scope>
</reference>
<proteinExistence type="predicted"/>
<accession>A0AAV4WBX1</accession>
<dbReference type="Proteomes" id="UP001054945">
    <property type="component" value="Unassembled WGS sequence"/>
</dbReference>
<comment type="caution">
    <text evidence="1">The sequence shown here is derived from an EMBL/GenBank/DDBJ whole genome shotgun (WGS) entry which is preliminary data.</text>
</comment>
<sequence length="106" mass="12156">MPNELTVVMQKFRVIAGATRSLLGATSRYLELPLQQYCSKRGVNNTCSCCHCQLDTSKEVIRWISYLNPDHQFPYEPPSNAHHRKYFLLLQASHYRLPTQGIEGST</sequence>
<organism evidence="1 2">
    <name type="scientific">Caerostris extrusa</name>
    <name type="common">Bark spider</name>
    <name type="synonym">Caerostris bankana</name>
    <dbReference type="NCBI Taxonomy" id="172846"/>
    <lineage>
        <taxon>Eukaryota</taxon>
        <taxon>Metazoa</taxon>
        <taxon>Ecdysozoa</taxon>
        <taxon>Arthropoda</taxon>
        <taxon>Chelicerata</taxon>
        <taxon>Arachnida</taxon>
        <taxon>Araneae</taxon>
        <taxon>Araneomorphae</taxon>
        <taxon>Entelegynae</taxon>
        <taxon>Araneoidea</taxon>
        <taxon>Araneidae</taxon>
        <taxon>Caerostris</taxon>
    </lineage>
</organism>